<dbReference type="OrthoDB" id="3765576at2759"/>
<dbReference type="Pfam" id="PF00012">
    <property type="entry name" value="HSP70"/>
    <property type="match status" value="1"/>
</dbReference>
<dbReference type="EMBL" id="JAGMVJ010000028">
    <property type="protein sequence ID" value="KAH7070030.1"/>
    <property type="molecule type" value="Genomic_DNA"/>
</dbReference>
<comment type="caution">
    <text evidence="4">The sequence shown here is derived from an EMBL/GenBank/DDBJ whole genome shotgun (WGS) entry which is preliminary data.</text>
</comment>
<dbReference type="Gene3D" id="3.30.420.40">
    <property type="match status" value="2"/>
</dbReference>
<dbReference type="PRINTS" id="PR00301">
    <property type="entry name" value="HEATSHOCK70"/>
</dbReference>
<dbReference type="GO" id="GO:0140662">
    <property type="term" value="F:ATP-dependent protein folding chaperone"/>
    <property type="evidence" value="ECO:0007669"/>
    <property type="project" value="InterPro"/>
</dbReference>
<evidence type="ECO:0000313" key="5">
    <source>
        <dbReference type="Proteomes" id="UP000813461"/>
    </source>
</evidence>
<proteinExistence type="inferred from homology"/>
<dbReference type="Gene3D" id="2.60.34.10">
    <property type="entry name" value="Substrate Binding Domain Of DNAk, Chain A, domain 1"/>
    <property type="match status" value="1"/>
</dbReference>
<reference evidence="4" key="1">
    <citation type="journal article" date="2021" name="Nat. Commun.">
        <title>Genetic determinants of endophytism in the Arabidopsis root mycobiome.</title>
        <authorList>
            <person name="Mesny F."/>
            <person name="Miyauchi S."/>
            <person name="Thiergart T."/>
            <person name="Pickel B."/>
            <person name="Atanasova L."/>
            <person name="Karlsson M."/>
            <person name="Huettel B."/>
            <person name="Barry K.W."/>
            <person name="Haridas S."/>
            <person name="Chen C."/>
            <person name="Bauer D."/>
            <person name="Andreopoulos W."/>
            <person name="Pangilinan J."/>
            <person name="LaButti K."/>
            <person name="Riley R."/>
            <person name="Lipzen A."/>
            <person name="Clum A."/>
            <person name="Drula E."/>
            <person name="Henrissat B."/>
            <person name="Kohler A."/>
            <person name="Grigoriev I.V."/>
            <person name="Martin F.M."/>
            <person name="Hacquard S."/>
        </authorList>
    </citation>
    <scope>NUCLEOTIDE SEQUENCE</scope>
    <source>
        <strain evidence="4">MPI-SDFR-AT-0120</strain>
    </source>
</reference>
<dbReference type="GO" id="GO:0005524">
    <property type="term" value="F:ATP binding"/>
    <property type="evidence" value="ECO:0007669"/>
    <property type="project" value="UniProtKB-KW"/>
</dbReference>
<organism evidence="4 5">
    <name type="scientific">Paraphoma chrysanthemicola</name>
    <dbReference type="NCBI Taxonomy" id="798071"/>
    <lineage>
        <taxon>Eukaryota</taxon>
        <taxon>Fungi</taxon>
        <taxon>Dikarya</taxon>
        <taxon>Ascomycota</taxon>
        <taxon>Pezizomycotina</taxon>
        <taxon>Dothideomycetes</taxon>
        <taxon>Pleosporomycetidae</taxon>
        <taxon>Pleosporales</taxon>
        <taxon>Pleosporineae</taxon>
        <taxon>Phaeosphaeriaceae</taxon>
        <taxon>Paraphoma</taxon>
    </lineage>
</organism>
<evidence type="ECO:0000256" key="2">
    <source>
        <dbReference type="ARBA" id="ARBA00022840"/>
    </source>
</evidence>
<evidence type="ECO:0000256" key="1">
    <source>
        <dbReference type="ARBA" id="ARBA00022741"/>
    </source>
</evidence>
<dbReference type="Proteomes" id="UP000813461">
    <property type="component" value="Unassembled WGS sequence"/>
</dbReference>
<accession>A0A8K0QV02</accession>
<keyword evidence="1 3" id="KW-0547">Nucleotide-binding</keyword>
<dbReference type="FunFam" id="3.90.640.10:FF:000003">
    <property type="entry name" value="Molecular chaperone DnaK"/>
    <property type="match status" value="1"/>
</dbReference>
<protein>
    <submittedName>
        <fullName evidence="4">Hsp70 protein-domain-containing protein</fullName>
    </submittedName>
</protein>
<comment type="similarity">
    <text evidence="3">Belongs to the heat shock protein 70 family.</text>
</comment>
<dbReference type="Gene3D" id="3.90.640.10">
    <property type="entry name" value="Actin, Chain A, domain 4"/>
    <property type="match status" value="1"/>
</dbReference>
<dbReference type="InterPro" id="IPR013126">
    <property type="entry name" value="Hsp_70_fam"/>
</dbReference>
<dbReference type="InterPro" id="IPR029047">
    <property type="entry name" value="HSP70_peptide-bd_sf"/>
</dbReference>
<keyword evidence="5" id="KW-1185">Reference proteome</keyword>
<name>A0A8K0QV02_9PLEO</name>
<gene>
    <name evidence="4" type="ORF">FB567DRAFT_613173</name>
</gene>
<dbReference type="InterPro" id="IPR043129">
    <property type="entry name" value="ATPase_NBD"/>
</dbReference>
<dbReference type="SUPFAM" id="SSF53067">
    <property type="entry name" value="Actin-like ATPase domain"/>
    <property type="match status" value="2"/>
</dbReference>
<dbReference type="PANTHER" id="PTHR19375">
    <property type="entry name" value="HEAT SHOCK PROTEIN 70KDA"/>
    <property type="match status" value="1"/>
</dbReference>
<evidence type="ECO:0000256" key="3">
    <source>
        <dbReference type="RuleBase" id="RU003322"/>
    </source>
</evidence>
<sequence length="589" mass="64977">MSRQKVRLRRCRIKPNGNVLVFVIAVLTCGVFLARPVKSQYEPSVTSPVVGISLGNTISCVSHVSSNRGWNHGNETKSPWVTCISNKDIVSDAGLKPTSHNNDLFGLLPGQTFPEMVELTRSDEFNVTTYLSDTETTTLIVKHLQEIASSHLNTTVGYAVMTAPYRFGDSQREALKDIGTSAGMEVLRVVNGPTLASLAYELGRLDGRTKRHYDERNVLVFDMGETTLNVAALSIEEGVFEILGSAENLSLGGADVNKRWLHHIIQHLIPGNNTDLRRDKDAIDKLRLEIEQGKRNLSTEDLATITVQDSSHGTTLQHTLTRFEFDAMMTPLIKEAILSIDNVLEVARLNKSMIDEVVLAGGSTNIPLVRNMISEYFSKDDVPIHILSHLNATETIAIGAAIQGAILAEDDGNIGCPVDVSTLSIGIETAGGLMHSVLLRGTALPTIKSRLFTNIMDNQKAMSIRAFQGERPQTKDNIYLGTLPALPLSGGKRGTAKVDVTVQLNLYQDEIKISAVDRATNKKVQLTIMVSDEKWTTQERYESHMEESEQYYEEDLENRQRIQAEVKASIESGDVRKIGGDSWECVFVE</sequence>
<dbReference type="SUPFAM" id="SSF100920">
    <property type="entry name" value="Heat shock protein 70kD (HSP70), peptide-binding domain"/>
    <property type="match status" value="1"/>
</dbReference>
<dbReference type="AlphaFoldDB" id="A0A8K0QV02"/>
<keyword evidence="2 3" id="KW-0067">ATP-binding</keyword>
<evidence type="ECO:0000313" key="4">
    <source>
        <dbReference type="EMBL" id="KAH7070030.1"/>
    </source>
</evidence>